<organism evidence="1 2">
    <name type="scientific">Neobacillus piezotolerans</name>
    <dbReference type="NCBI Taxonomy" id="2259171"/>
    <lineage>
        <taxon>Bacteria</taxon>
        <taxon>Bacillati</taxon>
        <taxon>Bacillota</taxon>
        <taxon>Bacilli</taxon>
        <taxon>Bacillales</taxon>
        <taxon>Bacillaceae</taxon>
        <taxon>Neobacillus</taxon>
    </lineage>
</organism>
<dbReference type="InterPro" id="IPR018540">
    <property type="entry name" value="Spo0E-like"/>
</dbReference>
<sequence length="58" mass="6880">MCKRLFDLDGLSAYIELLRSDMLEKSLRHGIDHHATLHASQELDYYILLYQRMAKKEV</sequence>
<evidence type="ECO:0000313" key="1">
    <source>
        <dbReference type="EMBL" id="RDU37793.1"/>
    </source>
</evidence>
<dbReference type="InterPro" id="IPR036638">
    <property type="entry name" value="HLH_DNA-bd_sf"/>
</dbReference>
<gene>
    <name evidence="1" type="ORF">DRW41_08200</name>
</gene>
<dbReference type="Proteomes" id="UP000257144">
    <property type="component" value="Unassembled WGS sequence"/>
</dbReference>
<accession>A0A3D8GTK6</accession>
<evidence type="ECO:0000313" key="2">
    <source>
        <dbReference type="Proteomes" id="UP000257144"/>
    </source>
</evidence>
<proteinExistence type="predicted"/>
<dbReference type="EMBL" id="QNQT01000002">
    <property type="protein sequence ID" value="RDU37793.1"/>
    <property type="molecule type" value="Genomic_DNA"/>
</dbReference>
<dbReference type="GO" id="GO:0043937">
    <property type="term" value="P:regulation of sporulation"/>
    <property type="evidence" value="ECO:0007669"/>
    <property type="project" value="InterPro"/>
</dbReference>
<dbReference type="InterPro" id="IPR037208">
    <property type="entry name" value="Spo0E-like_sf"/>
</dbReference>
<dbReference type="Pfam" id="PF09388">
    <property type="entry name" value="SpoOE-like"/>
    <property type="match status" value="1"/>
</dbReference>
<dbReference type="SUPFAM" id="SSF140500">
    <property type="entry name" value="BAS1536-like"/>
    <property type="match status" value="1"/>
</dbReference>
<name>A0A3D8GTK6_9BACI</name>
<dbReference type="Gene3D" id="4.10.280.10">
    <property type="entry name" value="Helix-loop-helix DNA-binding domain"/>
    <property type="match status" value="1"/>
</dbReference>
<evidence type="ECO:0008006" key="3">
    <source>
        <dbReference type="Google" id="ProtNLM"/>
    </source>
</evidence>
<reference evidence="1 2" key="1">
    <citation type="submission" date="2018-07" db="EMBL/GenBank/DDBJ databases">
        <title>Bacillus sp. YLB-04 draft genome sequence.</title>
        <authorList>
            <person name="Yu L."/>
            <person name="Tang X."/>
        </authorList>
    </citation>
    <scope>NUCLEOTIDE SEQUENCE [LARGE SCALE GENOMIC DNA]</scope>
    <source>
        <strain evidence="1 2">YLB-04</strain>
    </source>
</reference>
<dbReference type="OrthoDB" id="2916249at2"/>
<comment type="caution">
    <text evidence="1">The sequence shown here is derived from an EMBL/GenBank/DDBJ whole genome shotgun (WGS) entry which is preliminary data.</text>
</comment>
<dbReference type="RefSeq" id="WP_115451463.1">
    <property type="nucleotide sequence ID" value="NZ_QNQT01000002.1"/>
</dbReference>
<keyword evidence="2" id="KW-1185">Reference proteome</keyword>
<dbReference type="GO" id="GO:0046983">
    <property type="term" value="F:protein dimerization activity"/>
    <property type="evidence" value="ECO:0007669"/>
    <property type="project" value="InterPro"/>
</dbReference>
<protein>
    <recommendedName>
        <fullName evidence="3">Aspartyl-phosphate phosphatase Spo0E family protein</fullName>
    </recommendedName>
</protein>
<dbReference type="AlphaFoldDB" id="A0A3D8GTK6"/>